<keyword evidence="2" id="KW-1185">Reference proteome</keyword>
<evidence type="ECO:0000313" key="2">
    <source>
        <dbReference type="Proteomes" id="UP000822476"/>
    </source>
</evidence>
<gene>
    <name evidence="1" type="ORF">EG68_02416</name>
</gene>
<name>A0A8S9YBM7_9TREM</name>
<sequence>MVSGRELRLASDTLLPTDNLEPLLTTEHIHQMHSSLVRGHQLARSHQQAAQRHQKAFFDRRVHGTQYQPGDKVWLYDAVPPPGIPSKLHKQWKGPAAVVRLTRRLADGSLLLPLARIGVTSVNFYSSCGPPFPNDTRNERKRIYQESNHPSEHDEMTVIRPPRLAQVQIKKLVTNLMSYDHYLRQPRWSNQGFNPDIAKNICCMHLIKNVGMHSYCSP</sequence>
<reference evidence="1" key="1">
    <citation type="submission" date="2019-07" db="EMBL/GenBank/DDBJ databases">
        <title>Annotation for the trematode Paragonimus miyazaki's.</title>
        <authorList>
            <person name="Choi Y.-J."/>
        </authorList>
    </citation>
    <scope>NUCLEOTIDE SEQUENCE</scope>
    <source>
        <strain evidence="1">Japan</strain>
    </source>
</reference>
<dbReference type="Proteomes" id="UP000822476">
    <property type="component" value="Unassembled WGS sequence"/>
</dbReference>
<dbReference type="AlphaFoldDB" id="A0A8S9YBM7"/>
<comment type="caution">
    <text evidence="1">The sequence shown here is derived from an EMBL/GenBank/DDBJ whole genome shotgun (WGS) entry which is preliminary data.</text>
</comment>
<evidence type="ECO:0000313" key="1">
    <source>
        <dbReference type="EMBL" id="KAF7233669.1"/>
    </source>
</evidence>
<dbReference type="OrthoDB" id="6278006at2759"/>
<protein>
    <submittedName>
        <fullName evidence="1">Uncharacterized protein</fullName>
    </submittedName>
</protein>
<dbReference type="EMBL" id="JTDE01020893">
    <property type="protein sequence ID" value="KAF7233669.1"/>
    <property type="molecule type" value="Genomic_DNA"/>
</dbReference>
<accession>A0A8S9YBM7</accession>
<organism evidence="1 2">
    <name type="scientific">Paragonimus skrjabini miyazakii</name>
    <dbReference type="NCBI Taxonomy" id="59628"/>
    <lineage>
        <taxon>Eukaryota</taxon>
        <taxon>Metazoa</taxon>
        <taxon>Spiralia</taxon>
        <taxon>Lophotrochozoa</taxon>
        <taxon>Platyhelminthes</taxon>
        <taxon>Trematoda</taxon>
        <taxon>Digenea</taxon>
        <taxon>Plagiorchiida</taxon>
        <taxon>Troglotremata</taxon>
        <taxon>Troglotrematidae</taxon>
        <taxon>Paragonimus</taxon>
    </lineage>
</organism>
<proteinExistence type="predicted"/>